<dbReference type="Pfam" id="PF26439">
    <property type="entry name" value="DUF8120"/>
    <property type="match status" value="1"/>
</dbReference>
<reference evidence="3 4" key="1">
    <citation type="journal article" date="2019" name="Int. J. Syst. Evol. Microbiol.">
        <title>The Global Catalogue of Microorganisms (GCM) 10K type strain sequencing project: providing services to taxonomists for standard genome sequencing and annotation.</title>
        <authorList>
            <consortium name="The Broad Institute Genomics Platform"/>
            <consortium name="The Broad Institute Genome Sequencing Center for Infectious Disease"/>
            <person name="Wu L."/>
            <person name="Ma J."/>
        </authorList>
    </citation>
    <scope>NUCLEOTIDE SEQUENCE [LARGE SCALE GENOMIC DNA]</scope>
    <source>
        <strain evidence="3 4">CGMCC 1.10593</strain>
    </source>
</reference>
<sequence length="62" mass="6225">MSGARSTSLTGRQYRWVDRITKLLGVGLIAAGLEAGGATPTGMALAVVGVLVGLSTVVITNP</sequence>
<dbReference type="EMBL" id="JBHUDM010000004">
    <property type="protein sequence ID" value="MFD1643205.1"/>
    <property type="molecule type" value="Genomic_DNA"/>
</dbReference>
<dbReference type="InterPro" id="IPR058433">
    <property type="entry name" value="DUF8120"/>
</dbReference>
<dbReference type="RefSeq" id="WP_256396274.1">
    <property type="nucleotide sequence ID" value="NZ_JANHDJ010000004.1"/>
</dbReference>
<evidence type="ECO:0000256" key="1">
    <source>
        <dbReference type="SAM" id="Phobius"/>
    </source>
</evidence>
<dbReference type="Proteomes" id="UP001597052">
    <property type="component" value="Unassembled WGS sequence"/>
</dbReference>
<evidence type="ECO:0000313" key="3">
    <source>
        <dbReference type="EMBL" id="MFD1643205.1"/>
    </source>
</evidence>
<dbReference type="AlphaFoldDB" id="A0ABD6DD00"/>
<feature type="domain" description="DUF8120" evidence="2">
    <location>
        <begin position="4"/>
        <end position="61"/>
    </location>
</feature>
<protein>
    <recommendedName>
        <fullName evidence="2">DUF8120 domain-containing protein</fullName>
    </recommendedName>
</protein>
<proteinExistence type="predicted"/>
<comment type="caution">
    <text evidence="3">The sequence shown here is derived from an EMBL/GenBank/DDBJ whole genome shotgun (WGS) entry which is preliminary data.</text>
</comment>
<evidence type="ECO:0000313" key="4">
    <source>
        <dbReference type="Proteomes" id="UP001597052"/>
    </source>
</evidence>
<keyword evidence="1" id="KW-0472">Membrane</keyword>
<gene>
    <name evidence="3" type="ORF">ACFSBW_15120</name>
</gene>
<feature type="transmembrane region" description="Helical" evidence="1">
    <location>
        <begin position="43"/>
        <end position="60"/>
    </location>
</feature>
<name>A0ABD6DD00_9EURY</name>
<keyword evidence="4" id="KW-1185">Reference proteome</keyword>
<keyword evidence="1" id="KW-0812">Transmembrane</keyword>
<organism evidence="3 4">
    <name type="scientific">Halohasta litorea</name>
    <dbReference type="NCBI Taxonomy" id="869891"/>
    <lineage>
        <taxon>Archaea</taxon>
        <taxon>Methanobacteriati</taxon>
        <taxon>Methanobacteriota</taxon>
        <taxon>Stenosarchaea group</taxon>
        <taxon>Halobacteria</taxon>
        <taxon>Halobacteriales</taxon>
        <taxon>Haloferacaceae</taxon>
        <taxon>Halohasta</taxon>
    </lineage>
</organism>
<accession>A0ABD6DD00</accession>
<evidence type="ECO:0000259" key="2">
    <source>
        <dbReference type="Pfam" id="PF26439"/>
    </source>
</evidence>
<keyword evidence="1" id="KW-1133">Transmembrane helix</keyword>